<dbReference type="AlphaFoldDB" id="A0A3D8I9D4"/>
<protein>
    <submittedName>
        <fullName evidence="1">Uncharacterized protein</fullName>
    </submittedName>
</protein>
<dbReference type="RefSeq" id="WP_115552174.1">
    <property type="nucleotide sequence ID" value="NZ_CAOUCM010000011.1"/>
</dbReference>
<gene>
    <name evidence="1" type="ORF">CQA43_08515</name>
</gene>
<organism evidence="1 2">
    <name type="scientific">Helicobacter ganmani</name>
    <dbReference type="NCBI Taxonomy" id="60246"/>
    <lineage>
        <taxon>Bacteria</taxon>
        <taxon>Pseudomonadati</taxon>
        <taxon>Campylobacterota</taxon>
        <taxon>Epsilonproteobacteria</taxon>
        <taxon>Campylobacterales</taxon>
        <taxon>Helicobacteraceae</taxon>
        <taxon>Helicobacter</taxon>
    </lineage>
</organism>
<accession>A0A3D8I9D4</accession>
<sequence>METQYKRASRKAVTILAESLGLNFYHTSKNGFFIYKDLSTTSQTRCKILFKSKILRNIRGFLLELKQQKEHKARMAFIKENLEKRNIALNKERRDLESHFQPSFCF</sequence>
<evidence type="ECO:0000313" key="1">
    <source>
        <dbReference type="EMBL" id="RDU61759.1"/>
    </source>
</evidence>
<dbReference type="Proteomes" id="UP000256650">
    <property type="component" value="Unassembled WGS sequence"/>
</dbReference>
<dbReference type="GeneID" id="82536321"/>
<comment type="caution">
    <text evidence="1">The sequence shown here is derived from an EMBL/GenBank/DDBJ whole genome shotgun (WGS) entry which is preliminary data.</text>
</comment>
<proteinExistence type="predicted"/>
<evidence type="ECO:0000313" key="2">
    <source>
        <dbReference type="Proteomes" id="UP000256650"/>
    </source>
</evidence>
<reference evidence="1 2" key="1">
    <citation type="submission" date="2018-04" db="EMBL/GenBank/DDBJ databases">
        <title>Novel Campyloabacter and Helicobacter Species and Strains.</title>
        <authorList>
            <person name="Mannion A.J."/>
            <person name="Shen Z."/>
            <person name="Fox J.G."/>
        </authorList>
    </citation>
    <scope>NUCLEOTIDE SEQUENCE [LARGE SCALE GENOMIC DNA]</scope>
    <source>
        <strain evidence="1 2">MIT 99-5101</strain>
    </source>
</reference>
<keyword evidence="2" id="KW-1185">Reference proteome</keyword>
<name>A0A3D8I9D4_9HELI</name>
<dbReference type="EMBL" id="NXLS01000011">
    <property type="protein sequence ID" value="RDU61759.1"/>
    <property type="molecule type" value="Genomic_DNA"/>
</dbReference>